<dbReference type="PANTHER" id="PTHR43740:SF2">
    <property type="entry name" value="LEUCINE--TRNA LIGASE, MITOCHONDRIAL"/>
    <property type="match status" value="1"/>
</dbReference>
<feature type="domain" description="Leucyl-tRNA synthetase editing" evidence="14">
    <location>
        <begin position="230"/>
        <end position="435"/>
    </location>
</feature>
<dbReference type="InterPro" id="IPR009008">
    <property type="entry name" value="Val/Leu/Ile-tRNA-synth_edit"/>
</dbReference>
<comment type="caution">
    <text evidence="15">The sequence shown here is derived from an EMBL/GenBank/DDBJ whole genome shotgun (WGS) entry which is preliminary data.</text>
</comment>
<comment type="subcellular location">
    <subcellularLocation>
        <location evidence="9">Cytoplasm</location>
    </subcellularLocation>
</comment>
<keyword evidence="4 9" id="KW-0547">Nucleotide-binding</keyword>
<dbReference type="InterPro" id="IPR025709">
    <property type="entry name" value="Leu_tRNA-synth_edit"/>
</dbReference>
<dbReference type="CDD" id="cd00812">
    <property type="entry name" value="LeuRS_core"/>
    <property type="match status" value="1"/>
</dbReference>
<dbReference type="RefSeq" id="WP_283712495.1">
    <property type="nucleotide sequence ID" value="NZ_JASJEW010000001.1"/>
</dbReference>
<dbReference type="SUPFAM" id="SSF47323">
    <property type="entry name" value="Anticodon-binding domain of a subclass of class I aminoacyl-tRNA synthetases"/>
    <property type="match status" value="1"/>
</dbReference>
<dbReference type="EMBL" id="JASJEX010000001">
    <property type="protein sequence ID" value="MDJ1128856.1"/>
    <property type="molecule type" value="Genomic_DNA"/>
</dbReference>
<keyword evidence="5 9" id="KW-0067">ATP-binding</keyword>
<protein>
    <recommendedName>
        <fullName evidence="9">Leucine--tRNA ligase</fullName>
        <ecNumber evidence="9">6.1.1.4</ecNumber>
    </recommendedName>
    <alternativeName>
        <fullName evidence="9">Leucyl-tRNA synthetase</fullName>
        <shortName evidence="9">LeuRS</shortName>
    </alternativeName>
</protein>
<dbReference type="InterPro" id="IPR015413">
    <property type="entry name" value="Methionyl/Leucyl_tRNA_Synth"/>
</dbReference>
<dbReference type="Pfam" id="PF00133">
    <property type="entry name" value="tRNA-synt_1"/>
    <property type="match status" value="1"/>
</dbReference>
<dbReference type="SUPFAM" id="SSF50677">
    <property type="entry name" value="ValRS/IleRS/LeuRS editing domain"/>
    <property type="match status" value="1"/>
</dbReference>
<feature type="binding site" evidence="9">
    <location>
        <position position="612"/>
    </location>
    <ligand>
        <name>ATP</name>
        <dbReference type="ChEBI" id="CHEBI:30616"/>
    </ligand>
</feature>
<evidence type="ECO:0000256" key="4">
    <source>
        <dbReference type="ARBA" id="ARBA00022741"/>
    </source>
</evidence>
<evidence type="ECO:0000256" key="5">
    <source>
        <dbReference type="ARBA" id="ARBA00022840"/>
    </source>
</evidence>
<name>A0ABT6ZIH5_9ACTN</name>
<gene>
    <name evidence="9 15" type="primary">leuS</name>
    <name evidence="15" type="ORF">QJ043_02005</name>
</gene>
<evidence type="ECO:0000259" key="12">
    <source>
        <dbReference type="Pfam" id="PF08264"/>
    </source>
</evidence>
<feature type="domain" description="Aminoacyl-tRNA synthetase class Ia" evidence="11">
    <location>
        <begin position="449"/>
        <end position="649"/>
    </location>
</feature>
<keyword evidence="6 9" id="KW-0648">Protein biosynthesis</keyword>
<dbReference type="Pfam" id="PF09334">
    <property type="entry name" value="tRNA-synt_1g"/>
    <property type="match status" value="1"/>
</dbReference>
<accession>A0ABT6ZIH5</accession>
<keyword evidence="3 9" id="KW-0436">Ligase</keyword>
<dbReference type="InterPro" id="IPR013155">
    <property type="entry name" value="M/V/L/I-tRNA-synth_anticd-bd"/>
</dbReference>
<keyword evidence="2 9" id="KW-0963">Cytoplasm</keyword>
<feature type="domain" description="Methionyl/Valyl/Leucyl/Isoleucyl-tRNA synthetase anticodon-binding" evidence="12">
    <location>
        <begin position="690"/>
        <end position="817"/>
    </location>
</feature>
<dbReference type="Pfam" id="PF08264">
    <property type="entry name" value="Anticodon_1"/>
    <property type="match status" value="1"/>
</dbReference>
<evidence type="ECO:0000256" key="8">
    <source>
        <dbReference type="ARBA" id="ARBA00047469"/>
    </source>
</evidence>
<evidence type="ECO:0000313" key="16">
    <source>
        <dbReference type="Proteomes" id="UP001431693"/>
    </source>
</evidence>
<evidence type="ECO:0000259" key="13">
    <source>
        <dbReference type="Pfam" id="PF09334"/>
    </source>
</evidence>
<dbReference type="InterPro" id="IPR002300">
    <property type="entry name" value="aa-tRNA-synth_Ia"/>
</dbReference>
<dbReference type="Proteomes" id="UP001431693">
    <property type="component" value="Unassembled WGS sequence"/>
</dbReference>
<dbReference type="InterPro" id="IPR001412">
    <property type="entry name" value="aa-tRNA-synth_I_CS"/>
</dbReference>
<dbReference type="Gene3D" id="1.10.730.10">
    <property type="entry name" value="Isoleucyl-tRNA Synthetase, Domain 1"/>
    <property type="match status" value="2"/>
</dbReference>
<evidence type="ECO:0000256" key="9">
    <source>
        <dbReference type="HAMAP-Rule" id="MF_00049"/>
    </source>
</evidence>
<evidence type="ECO:0000256" key="7">
    <source>
        <dbReference type="ARBA" id="ARBA00023146"/>
    </source>
</evidence>
<dbReference type="EC" id="6.1.1.4" evidence="9"/>
<dbReference type="Gene3D" id="3.10.20.590">
    <property type="match status" value="1"/>
</dbReference>
<evidence type="ECO:0000256" key="1">
    <source>
        <dbReference type="ARBA" id="ARBA00005594"/>
    </source>
</evidence>
<evidence type="ECO:0000259" key="14">
    <source>
        <dbReference type="Pfam" id="PF13603"/>
    </source>
</evidence>
<evidence type="ECO:0000256" key="2">
    <source>
        <dbReference type="ARBA" id="ARBA00022490"/>
    </source>
</evidence>
<feature type="domain" description="Methionyl/Leucyl tRNA synthetase" evidence="13">
    <location>
        <begin position="49"/>
        <end position="189"/>
    </location>
</feature>
<dbReference type="InterPro" id="IPR002302">
    <property type="entry name" value="Leu-tRNA-ligase"/>
</dbReference>
<dbReference type="HAMAP" id="MF_00049_B">
    <property type="entry name" value="Leu_tRNA_synth_B"/>
    <property type="match status" value="1"/>
</dbReference>
<evidence type="ECO:0000259" key="11">
    <source>
        <dbReference type="Pfam" id="PF00133"/>
    </source>
</evidence>
<dbReference type="Gene3D" id="3.40.50.620">
    <property type="entry name" value="HUPs"/>
    <property type="match status" value="2"/>
</dbReference>
<dbReference type="CDD" id="cd07958">
    <property type="entry name" value="Anticodon_Ia_Leu_BEm"/>
    <property type="match status" value="1"/>
</dbReference>
<sequence>MTDTERTARDIPAYDAQAIEAKQQRLWEERDLFAASDESDRPKKYVLEMFPYPSGDLHMGHARNYSIGDAMARQAHMRGFDVLHPIGFDAFGLPAENAAIKHNTQPATWTYKNMDQAVSTMKRMGFSYDYDRMVRTCDPDYYRWGQWQFLKMWEKGLVERRDSPVNWCPSCNTVLANEQVTEGRCWRCGSVPERKNLTQWYLKITDYAEELLDDIDQLTGWPERVKQMQRNWIGKSEGAEIDFALADEDGNPTDTVMTVFTTRPDTLFGATFFLLAPEYPGLMELTTPENRDAVQEVIDIAAATSTADRASSDREKHGAFIGRYMVNPVNGRLLPVYAADYVLTDYGTGAVMGVPSGDQRDFDFARKYGLPIPPVVIEEDDPLFPELKDQTELVMTDVPWDQAMAAEGVLVQSGPFTGMKGGHNSEAVDAIIDWLAEKGLGHKAVNYRLRDWLISRQRYWGNPIPMVHCEHCGIVPVPYDQLPVTLPPDLDLAAGETLAECPAFYETTCPVCGRPARRETDTMDTFTCSSWYYLRYCDPHDEELPFSRELADRWMPVDNYIGGIEHAILHLLYSRFWTKVMRDLGLLDFDEPFTNLLCQGMVKDANGETMSKSKGNVVPPSSVIGPYGADTMRMAVLFIAPPEKDFNWDEEAVAGCNRFIKRVWRTVWELSFSADKGPGLDAGSLDGAGKTLLRELHRLGIKCTQDYDRGQYNTAISALMELTNAANAYLNAVPQDRRDPALCWLVAWDICAMISPVCPHLADELGQDALGVDGSFYEVSWPEFDPELAKADEVEIAVQIKGKVRARVNVPAGADKDSIEAAAREAVADQLAGKEVLKAVVVPGRLVNFVVR</sequence>
<reference evidence="15" key="1">
    <citation type="submission" date="2023-05" db="EMBL/GenBank/DDBJ databases">
        <title>[olsenella] sp. nov., isolated from a pig farm feces dump.</title>
        <authorList>
            <person name="Chang Y.-H."/>
        </authorList>
    </citation>
    <scope>NUCLEOTIDE SEQUENCE</scope>
    <source>
        <strain evidence="15">YH-ols2217</strain>
    </source>
</reference>
<dbReference type="InterPro" id="IPR014729">
    <property type="entry name" value="Rossmann-like_a/b/a_fold"/>
</dbReference>
<dbReference type="PRINTS" id="PR00985">
    <property type="entry name" value="TRNASYNTHLEU"/>
</dbReference>
<keyword evidence="16" id="KW-1185">Reference proteome</keyword>
<dbReference type="GO" id="GO:0004823">
    <property type="term" value="F:leucine-tRNA ligase activity"/>
    <property type="evidence" value="ECO:0007669"/>
    <property type="project" value="UniProtKB-EC"/>
</dbReference>
<dbReference type="NCBIfam" id="TIGR00396">
    <property type="entry name" value="leuS_bact"/>
    <property type="match status" value="1"/>
</dbReference>
<evidence type="ECO:0000313" key="15">
    <source>
        <dbReference type="EMBL" id="MDJ1128856.1"/>
    </source>
</evidence>
<dbReference type="Pfam" id="PF13603">
    <property type="entry name" value="tRNA-synt_1_2"/>
    <property type="match status" value="1"/>
</dbReference>
<evidence type="ECO:0000256" key="10">
    <source>
        <dbReference type="RuleBase" id="RU363035"/>
    </source>
</evidence>
<dbReference type="PROSITE" id="PS00178">
    <property type="entry name" value="AA_TRNA_LIGASE_I"/>
    <property type="match status" value="1"/>
</dbReference>
<evidence type="ECO:0000256" key="3">
    <source>
        <dbReference type="ARBA" id="ARBA00022598"/>
    </source>
</evidence>
<dbReference type="InterPro" id="IPR009080">
    <property type="entry name" value="tRNAsynth_Ia_anticodon-bd"/>
</dbReference>
<comment type="similarity">
    <text evidence="1 9 10">Belongs to the class-I aminoacyl-tRNA synthetase family.</text>
</comment>
<evidence type="ECO:0000256" key="6">
    <source>
        <dbReference type="ARBA" id="ARBA00022917"/>
    </source>
</evidence>
<dbReference type="SUPFAM" id="SSF52374">
    <property type="entry name" value="Nucleotidylyl transferase"/>
    <property type="match status" value="1"/>
</dbReference>
<feature type="short sequence motif" description="'HIGH' region" evidence="9">
    <location>
        <begin position="51"/>
        <end position="61"/>
    </location>
</feature>
<dbReference type="PANTHER" id="PTHR43740">
    <property type="entry name" value="LEUCYL-TRNA SYNTHETASE"/>
    <property type="match status" value="1"/>
</dbReference>
<comment type="catalytic activity">
    <reaction evidence="8 9">
        <text>tRNA(Leu) + L-leucine + ATP = L-leucyl-tRNA(Leu) + AMP + diphosphate</text>
        <dbReference type="Rhea" id="RHEA:11688"/>
        <dbReference type="Rhea" id="RHEA-COMP:9613"/>
        <dbReference type="Rhea" id="RHEA-COMP:9622"/>
        <dbReference type="ChEBI" id="CHEBI:30616"/>
        <dbReference type="ChEBI" id="CHEBI:33019"/>
        <dbReference type="ChEBI" id="CHEBI:57427"/>
        <dbReference type="ChEBI" id="CHEBI:78442"/>
        <dbReference type="ChEBI" id="CHEBI:78494"/>
        <dbReference type="ChEBI" id="CHEBI:456215"/>
        <dbReference type="EC" id="6.1.1.4"/>
    </reaction>
</comment>
<proteinExistence type="inferred from homology"/>
<organism evidence="15 16">
    <name type="scientific">Kribbibacterium absianum</name>
    <dbReference type="NCBI Taxonomy" id="3044210"/>
    <lineage>
        <taxon>Bacteria</taxon>
        <taxon>Bacillati</taxon>
        <taxon>Actinomycetota</taxon>
        <taxon>Coriobacteriia</taxon>
        <taxon>Coriobacteriales</taxon>
        <taxon>Kribbibacteriaceae</taxon>
        <taxon>Kribbibacterium</taxon>
    </lineage>
</organism>
<keyword evidence="7 9" id="KW-0030">Aminoacyl-tRNA synthetase</keyword>
<feature type="short sequence motif" description="'KMSKS' region" evidence="9">
    <location>
        <begin position="609"/>
        <end position="613"/>
    </location>
</feature>